<dbReference type="Gene3D" id="2.40.40.20">
    <property type="match status" value="1"/>
</dbReference>
<dbReference type="InterPro" id="IPR029067">
    <property type="entry name" value="CDC48_domain_2-like_sf"/>
</dbReference>
<evidence type="ECO:0000256" key="2">
    <source>
        <dbReference type="ARBA" id="ARBA00006914"/>
    </source>
</evidence>
<dbReference type="SUPFAM" id="SSF54585">
    <property type="entry name" value="Cdc48 domain 2-like"/>
    <property type="match status" value="1"/>
</dbReference>
<dbReference type="PANTHER" id="PTHR23077">
    <property type="entry name" value="AAA-FAMILY ATPASE"/>
    <property type="match status" value="1"/>
</dbReference>
<evidence type="ECO:0000256" key="4">
    <source>
        <dbReference type="ARBA" id="ARBA00022801"/>
    </source>
</evidence>
<dbReference type="InterPro" id="IPR003593">
    <property type="entry name" value="AAA+_ATPase"/>
</dbReference>
<dbReference type="EMBL" id="BLKM01011353">
    <property type="protein sequence ID" value="GFG32927.1"/>
    <property type="molecule type" value="Genomic_DNA"/>
</dbReference>
<comment type="similarity">
    <text evidence="2">Belongs to the AAA ATPase family.</text>
</comment>
<dbReference type="InterPro" id="IPR050168">
    <property type="entry name" value="AAA_ATPase_domain"/>
</dbReference>
<keyword evidence="6" id="KW-0472">Membrane</keyword>
<gene>
    <name evidence="10" type="ORF">Cfor_02576</name>
</gene>
<dbReference type="Gene3D" id="3.10.330.10">
    <property type="match status" value="1"/>
</dbReference>
<dbReference type="SUPFAM" id="SSF50692">
    <property type="entry name" value="ADC-like"/>
    <property type="match status" value="1"/>
</dbReference>
<dbReference type="CDD" id="cd00009">
    <property type="entry name" value="AAA"/>
    <property type="match status" value="1"/>
</dbReference>
<dbReference type="OrthoDB" id="8173462at2759"/>
<dbReference type="PANTHER" id="PTHR23077:SF12">
    <property type="entry name" value="PEROXISOMAL ATPASE PEX1"/>
    <property type="match status" value="1"/>
</dbReference>
<evidence type="ECO:0000259" key="9">
    <source>
        <dbReference type="SMART" id="SM00382"/>
    </source>
</evidence>
<evidence type="ECO:0000256" key="8">
    <source>
        <dbReference type="ARBA" id="ARBA00034532"/>
    </source>
</evidence>
<protein>
    <recommendedName>
        <fullName evidence="8">Peroxisomal ATPase PEX1</fullName>
    </recommendedName>
    <alternativeName>
        <fullName evidence="7">Peroxin-1</fullName>
    </alternativeName>
</protein>
<sequence length="745" mass="82782">MRPETFFVKYISVHNCFLHFSARWLEKFKDTNNLVSFPDKYAGVLSYELDVKLQSSQVLKLEYGLKKCGYFSCSPESHTSTSNGNNDDVNNNNNIVGISATYAQKLGLKDKEKVTISVCSSVCSVSRISVSAVTADDWEILEMNSDLVQLSLLDQVRVVWGNQILVVWVSRSVYVSLRVDGFESDCIAGLLEPLSDVVVTPPGTSALVTESSFEHASLKRDLLKQTSQTYDGEIEDFSPAQPFMSVLWDILRSYVSDRGSRKEDALVKDPLGTESKRQTITVLQNRNHRPLPAVYRVHPLCLPSSGDERKSGDYLLLHPYNVFVRRCCMPNVDAGFLNHTDGALTCKLIRIPDPTDSEDSHSKHGGKFNELHRQEIAAVCTASVHVQLYVIEDIYDILSDSFKECLDKVTLSTRTGHDSLLVSSVARVVLDTRIGARVNLEVVTSAARCVVSEIQITPLGNLEKSAKELETLLRRYIAEEVRTHGVLINSKSFLPLQATACSAAHVYVSLLPSDMEYAILDPDSVRKCKFTVKENTSNLVYPSFDKELRTSDICRIHFGSYFKTLLSEGITTLELSLHLSPLVRPLSLRANFVSDNILILGTAGSGKSTLARTICRELEKPPHFVHCVEIQCKPLKGKKVETLQKLISQNLRECVYYQPAVLIFDDLESIAGIGGSASGQSVSEDSYYYTRVGERLSELVEELQSSHSVSVIATAPSLLKISSALVAPRGRHIFKTVLEIPELNK</sequence>
<evidence type="ECO:0000313" key="11">
    <source>
        <dbReference type="Proteomes" id="UP000502823"/>
    </source>
</evidence>
<reference evidence="11" key="1">
    <citation type="submission" date="2020-01" db="EMBL/GenBank/DDBJ databases">
        <title>Draft genome sequence of the Termite Coptotermes fromosanus.</title>
        <authorList>
            <person name="Itakura S."/>
            <person name="Yosikawa Y."/>
            <person name="Umezawa K."/>
        </authorList>
    </citation>
    <scope>NUCLEOTIDE SEQUENCE [LARGE SCALE GENOMIC DNA]</scope>
</reference>
<dbReference type="InterPro" id="IPR027417">
    <property type="entry name" value="P-loop_NTPase"/>
</dbReference>
<dbReference type="GO" id="GO:0005778">
    <property type="term" value="C:peroxisomal membrane"/>
    <property type="evidence" value="ECO:0007669"/>
    <property type="project" value="TreeGrafter"/>
</dbReference>
<evidence type="ECO:0000256" key="5">
    <source>
        <dbReference type="ARBA" id="ARBA00022840"/>
    </source>
</evidence>
<evidence type="ECO:0000256" key="1">
    <source>
        <dbReference type="ARBA" id="ARBA00004370"/>
    </source>
</evidence>
<accession>A0A6L2PSW0</accession>
<dbReference type="InterPro" id="IPR015342">
    <property type="entry name" value="PEX1-N_C-lobe"/>
</dbReference>
<dbReference type="GO" id="GO:0005524">
    <property type="term" value="F:ATP binding"/>
    <property type="evidence" value="ECO:0007669"/>
    <property type="project" value="UniProtKB-KW"/>
</dbReference>
<keyword evidence="4" id="KW-0378">Hydrolase</keyword>
<keyword evidence="3" id="KW-0547">Nucleotide-binding</keyword>
<keyword evidence="5" id="KW-0067">ATP-binding</keyword>
<dbReference type="Pfam" id="PF00004">
    <property type="entry name" value="AAA"/>
    <property type="match status" value="1"/>
</dbReference>
<feature type="non-terminal residue" evidence="10">
    <location>
        <position position="745"/>
    </location>
</feature>
<dbReference type="SMART" id="SM00382">
    <property type="entry name" value="AAA"/>
    <property type="match status" value="1"/>
</dbReference>
<feature type="domain" description="AAA+ ATPase" evidence="9">
    <location>
        <begin position="593"/>
        <end position="739"/>
    </location>
</feature>
<dbReference type="Proteomes" id="UP000502823">
    <property type="component" value="Unassembled WGS sequence"/>
</dbReference>
<keyword evidence="11" id="KW-1185">Reference proteome</keyword>
<comment type="subcellular location">
    <subcellularLocation>
        <location evidence="1">Membrane</location>
    </subcellularLocation>
</comment>
<dbReference type="GO" id="GO:0016887">
    <property type="term" value="F:ATP hydrolysis activity"/>
    <property type="evidence" value="ECO:0007669"/>
    <property type="project" value="InterPro"/>
</dbReference>
<dbReference type="SUPFAM" id="SSF52540">
    <property type="entry name" value="P-loop containing nucleoside triphosphate hydrolases"/>
    <property type="match status" value="1"/>
</dbReference>
<evidence type="ECO:0000256" key="3">
    <source>
        <dbReference type="ARBA" id="ARBA00022741"/>
    </source>
</evidence>
<name>A0A6L2PSW0_COPFO</name>
<dbReference type="GO" id="GO:0005829">
    <property type="term" value="C:cytosol"/>
    <property type="evidence" value="ECO:0007669"/>
    <property type="project" value="TreeGrafter"/>
</dbReference>
<dbReference type="InterPro" id="IPR003959">
    <property type="entry name" value="ATPase_AAA_core"/>
</dbReference>
<proteinExistence type="inferred from homology"/>
<dbReference type="AlphaFoldDB" id="A0A6L2PSW0"/>
<evidence type="ECO:0000313" key="10">
    <source>
        <dbReference type="EMBL" id="GFG32927.1"/>
    </source>
</evidence>
<comment type="caution">
    <text evidence="10">The sequence shown here is derived from an EMBL/GenBank/DDBJ whole genome shotgun (WGS) entry which is preliminary data.</text>
</comment>
<dbReference type="GO" id="GO:0016558">
    <property type="term" value="P:protein import into peroxisome matrix"/>
    <property type="evidence" value="ECO:0007669"/>
    <property type="project" value="TreeGrafter"/>
</dbReference>
<dbReference type="Pfam" id="PF09262">
    <property type="entry name" value="PEX-1N"/>
    <property type="match status" value="1"/>
</dbReference>
<dbReference type="Gene3D" id="3.40.50.300">
    <property type="entry name" value="P-loop containing nucleotide triphosphate hydrolases"/>
    <property type="match status" value="1"/>
</dbReference>
<organism evidence="10 11">
    <name type="scientific">Coptotermes formosanus</name>
    <name type="common">Formosan subterranean termite</name>
    <dbReference type="NCBI Taxonomy" id="36987"/>
    <lineage>
        <taxon>Eukaryota</taxon>
        <taxon>Metazoa</taxon>
        <taxon>Ecdysozoa</taxon>
        <taxon>Arthropoda</taxon>
        <taxon>Hexapoda</taxon>
        <taxon>Insecta</taxon>
        <taxon>Pterygota</taxon>
        <taxon>Neoptera</taxon>
        <taxon>Polyneoptera</taxon>
        <taxon>Dictyoptera</taxon>
        <taxon>Blattodea</taxon>
        <taxon>Blattoidea</taxon>
        <taxon>Termitoidae</taxon>
        <taxon>Rhinotermitidae</taxon>
        <taxon>Coptotermes</taxon>
    </lineage>
</organism>
<dbReference type="InterPro" id="IPR009010">
    <property type="entry name" value="Asp_de-COase-like_dom_sf"/>
</dbReference>
<evidence type="ECO:0000256" key="6">
    <source>
        <dbReference type="ARBA" id="ARBA00023136"/>
    </source>
</evidence>
<dbReference type="InParanoid" id="A0A6L2PSW0"/>
<evidence type="ECO:0000256" key="7">
    <source>
        <dbReference type="ARBA" id="ARBA00032509"/>
    </source>
</evidence>